<evidence type="ECO:0000313" key="4">
    <source>
        <dbReference type="EMBL" id="MBB4152172.1"/>
    </source>
</evidence>
<dbReference type="Gene3D" id="3.40.50.1820">
    <property type="entry name" value="alpha/beta hydrolase"/>
    <property type="match status" value="1"/>
</dbReference>
<name>A0A840F6F5_9SPHN</name>
<feature type="domain" description="Poly-beta-hydroxybutyrate polymerase N-terminal" evidence="3">
    <location>
        <begin position="57"/>
        <end position="227"/>
    </location>
</feature>
<organism evidence="4 5">
    <name type="scientific">Sphingomonas jinjuensis</name>
    <dbReference type="NCBI Taxonomy" id="535907"/>
    <lineage>
        <taxon>Bacteria</taxon>
        <taxon>Pseudomonadati</taxon>
        <taxon>Pseudomonadota</taxon>
        <taxon>Alphaproteobacteria</taxon>
        <taxon>Sphingomonadales</taxon>
        <taxon>Sphingomonadaceae</taxon>
        <taxon>Sphingomonas</taxon>
    </lineage>
</organism>
<keyword evidence="1 4" id="KW-0808">Transferase</keyword>
<gene>
    <name evidence="4" type="ORF">GGQ80_000048</name>
</gene>
<dbReference type="EC" id="2.3.1.-" evidence="4"/>
<comment type="caution">
    <text evidence="4">The sequence shown here is derived from an EMBL/GenBank/DDBJ whole genome shotgun (WGS) entry which is preliminary data.</text>
</comment>
<dbReference type="AlphaFoldDB" id="A0A840F6F5"/>
<dbReference type="Pfam" id="PF07167">
    <property type="entry name" value="PhaC_N"/>
    <property type="match status" value="1"/>
</dbReference>
<accession>A0A840F6F5</accession>
<keyword evidence="5" id="KW-1185">Reference proteome</keyword>
<dbReference type="InterPro" id="IPR029058">
    <property type="entry name" value="AB_hydrolase_fold"/>
</dbReference>
<dbReference type="InterPro" id="IPR010941">
    <property type="entry name" value="PhaC_N"/>
</dbReference>
<dbReference type="Proteomes" id="UP000529795">
    <property type="component" value="Unassembled WGS sequence"/>
</dbReference>
<dbReference type="SUPFAM" id="SSF53474">
    <property type="entry name" value="alpha/beta-Hydrolases"/>
    <property type="match status" value="1"/>
</dbReference>
<dbReference type="InterPro" id="IPR051321">
    <property type="entry name" value="PHA/PHB_synthase"/>
</dbReference>
<proteinExistence type="predicted"/>
<dbReference type="GO" id="GO:0016746">
    <property type="term" value="F:acyltransferase activity"/>
    <property type="evidence" value="ECO:0007669"/>
    <property type="project" value="UniProtKB-KW"/>
</dbReference>
<dbReference type="EMBL" id="JACIEV010000001">
    <property type="protein sequence ID" value="MBB4152172.1"/>
    <property type="molecule type" value="Genomic_DNA"/>
</dbReference>
<sequence length="543" mass="59035">MIASQPYDPLAIWRAMADQASGVSPSALLEVQAQAAREWSDFWLAAWGLKPPADAPRDRRFAAPAWSDDPYYRALRDAYHLASRQLKAAGALGAGGSNSNRAMVGFLLDQFLNAVSPANFALTNPDVVARTLETGGQNLVNGFQHLVEDVMAGRGIVRRRASGDFVKGETIAATPGEVVFQNHLFQLIQYTPTTADVAAEPLLYVPPLVNKFYMIDLQPKSSLVKWLVDQGRTVFVISWINPDDRHRDCGVEHYVLNGIVEAIDAARRAAGTEKLDLFAFCLGGTLVSVALAWLEAQGRSGEVNSATLIGSMVDFADMRDWAAFVNEAHLDALDAHLARRGFIEATELQQLFAAVRANDLIWSSVINHYLLDKPAPPSDLLYWFEDGARIPQAFLRSYNRDLLFSNALREPNGFAVGGVAIDVKTVTTPMLLIALKDDHVSAWEAVYDGARLFGGEVTFVLGGSGHNAGVINPPAANKHGYWTNDAQPDAAAEWLAGATKHDGSWWPFWTGWLDAHGSGEHGPARAIENGIEPAPGSYVAIAH</sequence>
<evidence type="ECO:0000256" key="2">
    <source>
        <dbReference type="ARBA" id="ARBA00023315"/>
    </source>
</evidence>
<dbReference type="RefSeq" id="WP_183981699.1">
    <property type="nucleotide sequence ID" value="NZ_JACIEV010000001.1"/>
</dbReference>
<keyword evidence="2 4" id="KW-0012">Acyltransferase</keyword>
<dbReference type="PANTHER" id="PTHR36837:SF5">
    <property type="entry name" value="POLY-3-HYDROXYBUTYRATE SYNTHASE"/>
    <property type="match status" value="1"/>
</dbReference>
<evidence type="ECO:0000259" key="3">
    <source>
        <dbReference type="Pfam" id="PF07167"/>
    </source>
</evidence>
<dbReference type="GO" id="GO:0042619">
    <property type="term" value="P:poly-hydroxybutyrate biosynthetic process"/>
    <property type="evidence" value="ECO:0007669"/>
    <property type="project" value="InterPro"/>
</dbReference>
<dbReference type="PANTHER" id="PTHR36837">
    <property type="entry name" value="POLY(3-HYDROXYALKANOATE) POLYMERASE SUBUNIT PHAC"/>
    <property type="match status" value="1"/>
</dbReference>
<evidence type="ECO:0000256" key="1">
    <source>
        <dbReference type="ARBA" id="ARBA00022679"/>
    </source>
</evidence>
<protein>
    <submittedName>
        <fullName evidence="4">Polyhydroxyalkanoate synthase</fullName>
        <ecNumber evidence="4">2.3.1.-</ecNumber>
    </submittedName>
</protein>
<reference evidence="4 5" key="1">
    <citation type="submission" date="2020-08" db="EMBL/GenBank/DDBJ databases">
        <title>Genomic Encyclopedia of Type Strains, Phase IV (KMG-IV): sequencing the most valuable type-strain genomes for metagenomic binning, comparative biology and taxonomic classification.</title>
        <authorList>
            <person name="Goeker M."/>
        </authorList>
    </citation>
    <scope>NUCLEOTIDE SEQUENCE [LARGE SCALE GENOMIC DNA]</scope>
    <source>
        <strain evidence="4 5">YC6723</strain>
    </source>
</reference>
<evidence type="ECO:0000313" key="5">
    <source>
        <dbReference type="Proteomes" id="UP000529795"/>
    </source>
</evidence>